<comment type="caution">
    <text evidence="1">The sequence shown here is derived from an EMBL/GenBank/DDBJ whole genome shotgun (WGS) entry which is preliminary data.</text>
</comment>
<evidence type="ECO:0000313" key="2">
    <source>
        <dbReference type="Proteomes" id="UP001597183"/>
    </source>
</evidence>
<dbReference type="EMBL" id="JBHTMK010000037">
    <property type="protein sequence ID" value="MFD1368451.1"/>
    <property type="molecule type" value="Genomic_DNA"/>
</dbReference>
<dbReference type="Proteomes" id="UP001597183">
    <property type="component" value="Unassembled WGS sequence"/>
</dbReference>
<accession>A0ABW4ADK7</accession>
<keyword evidence="2" id="KW-1185">Reference proteome</keyword>
<organism evidence="1 2">
    <name type="scientific">Actinoplanes sichuanensis</name>
    <dbReference type="NCBI Taxonomy" id="512349"/>
    <lineage>
        <taxon>Bacteria</taxon>
        <taxon>Bacillati</taxon>
        <taxon>Actinomycetota</taxon>
        <taxon>Actinomycetes</taxon>
        <taxon>Micromonosporales</taxon>
        <taxon>Micromonosporaceae</taxon>
        <taxon>Actinoplanes</taxon>
    </lineage>
</organism>
<evidence type="ECO:0000313" key="1">
    <source>
        <dbReference type="EMBL" id="MFD1368451.1"/>
    </source>
</evidence>
<gene>
    <name evidence="1" type="ORF">ACFQ5G_24125</name>
</gene>
<proteinExistence type="predicted"/>
<dbReference type="RefSeq" id="WP_317788749.1">
    <property type="nucleotide sequence ID" value="NZ_AP028461.1"/>
</dbReference>
<protein>
    <submittedName>
        <fullName evidence="1">Uncharacterized protein</fullName>
    </submittedName>
</protein>
<sequence length="92" mass="9571">MASHDLSTGTAAEPAVYPMPAPGDDARFTVGLTIDVGKVLTEHGYPPIRSGADYVRLQSALFDFLYTLTPSGSALLTPVADPGTPDRLPAVA</sequence>
<name>A0ABW4ADK7_9ACTN</name>
<reference evidence="2" key="1">
    <citation type="journal article" date="2019" name="Int. J. Syst. Evol. Microbiol.">
        <title>The Global Catalogue of Microorganisms (GCM) 10K type strain sequencing project: providing services to taxonomists for standard genome sequencing and annotation.</title>
        <authorList>
            <consortium name="The Broad Institute Genomics Platform"/>
            <consortium name="The Broad Institute Genome Sequencing Center for Infectious Disease"/>
            <person name="Wu L."/>
            <person name="Ma J."/>
        </authorList>
    </citation>
    <scope>NUCLEOTIDE SEQUENCE [LARGE SCALE GENOMIC DNA]</scope>
    <source>
        <strain evidence="2">CCM 7526</strain>
    </source>
</reference>